<accession>A0ACC2P2W4</accession>
<comment type="caution">
    <text evidence="1">The sequence shown here is derived from an EMBL/GenBank/DDBJ whole genome shotgun (WGS) entry which is preliminary data.</text>
</comment>
<protein>
    <submittedName>
        <fullName evidence="1">Uncharacterized protein</fullName>
    </submittedName>
</protein>
<reference evidence="1" key="1">
    <citation type="submission" date="2023-04" db="EMBL/GenBank/DDBJ databases">
        <title>A chromosome-level genome assembly of the parasitoid wasp Eretmocerus hayati.</title>
        <authorList>
            <person name="Zhong Y."/>
            <person name="Liu S."/>
            <person name="Liu Y."/>
        </authorList>
    </citation>
    <scope>NUCLEOTIDE SEQUENCE</scope>
    <source>
        <strain evidence="1">ZJU_SS_LIU_2023</strain>
    </source>
</reference>
<dbReference type="Proteomes" id="UP001239111">
    <property type="component" value="Chromosome 2"/>
</dbReference>
<name>A0ACC2P2W4_9HYME</name>
<organism evidence="1 2">
    <name type="scientific">Eretmocerus hayati</name>
    <dbReference type="NCBI Taxonomy" id="131215"/>
    <lineage>
        <taxon>Eukaryota</taxon>
        <taxon>Metazoa</taxon>
        <taxon>Ecdysozoa</taxon>
        <taxon>Arthropoda</taxon>
        <taxon>Hexapoda</taxon>
        <taxon>Insecta</taxon>
        <taxon>Pterygota</taxon>
        <taxon>Neoptera</taxon>
        <taxon>Endopterygota</taxon>
        <taxon>Hymenoptera</taxon>
        <taxon>Apocrita</taxon>
        <taxon>Proctotrupomorpha</taxon>
        <taxon>Chalcidoidea</taxon>
        <taxon>Aphelinidae</taxon>
        <taxon>Aphelininae</taxon>
        <taxon>Eretmocerus</taxon>
    </lineage>
</organism>
<dbReference type="EMBL" id="CM056742">
    <property type="protein sequence ID" value="KAJ8677401.1"/>
    <property type="molecule type" value="Genomic_DNA"/>
</dbReference>
<proteinExistence type="predicted"/>
<sequence>MSKNHCKTDPNRFCYACGTLSFKGELRGLSASFISLYHAYFKRDVCNQGSSYVPRGVCGSCNTSLRAWSTGARKSMPFGSPMIWSESLNHPEDCYFCNCPTEGYNRKNHKEIEYPDFTSSKRPLAHGPDLPIPRAPWSDKKDIEEDCDSGTEMVEFVDQVECLEASSMNLTSPDPN</sequence>
<evidence type="ECO:0000313" key="1">
    <source>
        <dbReference type="EMBL" id="KAJ8677401.1"/>
    </source>
</evidence>
<gene>
    <name evidence="1" type="ORF">QAD02_013188</name>
</gene>
<evidence type="ECO:0000313" key="2">
    <source>
        <dbReference type="Proteomes" id="UP001239111"/>
    </source>
</evidence>
<keyword evidence="2" id="KW-1185">Reference proteome</keyword>